<accession>V4CF03</accession>
<dbReference type="AlphaFoldDB" id="V4CF03"/>
<sequence>MTETKKHVGTSTQPRTFKKLSRLKLAPRKVQAATIQDGESSIEVRSILSTSRSNMTSSSSGSMIGAVRKRHKSEMTSESISCRVTSEQQLGETSEKSVTYDSNNYKKTPRYFIPKLFEIWAPQLCPSYRANVKNEMEGVLRPTFLHHVG</sequence>
<dbReference type="GeneID" id="20237521"/>
<feature type="compositionally biased region" description="Low complexity" evidence="1">
    <location>
        <begin position="48"/>
        <end position="65"/>
    </location>
</feature>
<dbReference type="RefSeq" id="XP_009048694.1">
    <property type="nucleotide sequence ID" value="XM_009050446.1"/>
</dbReference>
<organism evidence="2 3">
    <name type="scientific">Lottia gigantea</name>
    <name type="common">Giant owl limpet</name>
    <dbReference type="NCBI Taxonomy" id="225164"/>
    <lineage>
        <taxon>Eukaryota</taxon>
        <taxon>Metazoa</taxon>
        <taxon>Spiralia</taxon>
        <taxon>Lophotrochozoa</taxon>
        <taxon>Mollusca</taxon>
        <taxon>Gastropoda</taxon>
        <taxon>Patellogastropoda</taxon>
        <taxon>Lottioidea</taxon>
        <taxon>Lottiidae</taxon>
        <taxon>Lottia</taxon>
    </lineage>
</organism>
<gene>
    <name evidence="2" type="ORF">LOTGIDRAFT_157851</name>
</gene>
<reference evidence="2 3" key="1">
    <citation type="journal article" date="2013" name="Nature">
        <title>Insights into bilaterian evolution from three spiralian genomes.</title>
        <authorList>
            <person name="Simakov O."/>
            <person name="Marletaz F."/>
            <person name="Cho S.J."/>
            <person name="Edsinger-Gonzales E."/>
            <person name="Havlak P."/>
            <person name="Hellsten U."/>
            <person name="Kuo D.H."/>
            <person name="Larsson T."/>
            <person name="Lv J."/>
            <person name="Arendt D."/>
            <person name="Savage R."/>
            <person name="Osoegawa K."/>
            <person name="de Jong P."/>
            <person name="Grimwood J."/>
            <person name="Chapman J.A."/>
            <person name="Shapiro H."/>
            <person name="Aerts A."/>
            <person name="Otillar R.P."/>
            <person name="Terry A.Y."/>
            <person name="Boore J.L."/>
            <person name="Grigoriev I.V."/>
            <person name="Lindberg D.R."/>
            <person name="Seaver E.C."/>
            <person name="Weisblat D.A."/>
            <person name="Putnam N.H."/>
            <person name="Rokhsar D.S."/>
        </authorList>
    </citation>
    <scope>NUCLEOTIDE SEQUENCE [LARGE SCALE GENOMIC DNA]</scope>
</reference>
<evidence type="ECO:0000313" key="3">
    <source>
        <dbReference type="Proteomes" id="UP000030746"/>
    </source>
</evidence>
<dbReference type="CTD" id="20237521"/>
<dbReference type="KEGG" id="lgi:LOTGIDRAFT_157851"/>
<keyword evidence="3" id="KW-1185">Reference proteome</keyword>
<evidence type="ECO:0000256" key="1">
    <source>
        <dbReference type="SAM" id="MobiDB-lite"/>
    </source>
</evidence>
<dbReference type="EMBL" id="KB200701">
    <property type="protein sequence ID" value="ESP00575.1"/>
    <property type="molecule type" value="Genomic_DNA"/>
</dbReference>
<evidence type="ECO:0000313" key="2">
    <source>
        <dbReference type="EMBL" id="ESP00575.1"/>
    </source>
</evidence>
<protein>
    <submittedName>
        <fullName evidence="2">Uncharacterized protein</fullName>
    </submittedName>
</protein>
<dbReference type="HOGENOM" id="CLU_1751787_0_0_1"/>
<feature type="region of interest" description="Disordered" evidence="1">
    <location>
        <begin position="48"/>
        <end position="98"/>
    </location>
</feature>
<dbReference type="Proteomes" id="UP000030746">
    <property type="component" value="Unassembled WGS sequence"/>
</dbReference>
<name>V4CF03_LOTGI</name>
<proteinExistence type="predicted"/>
<feature type="compositionally biased region" description="Polar residues" evidence="1">
    <location>
        <begin position="76"/>
        <end position="98"/>
    </location>
</feature>